<gene>
    <name evidence="2" type="ORF">GCM10012275_01610</name>
</gene>
<sequence length="123" mass="13107">MPSGGQWVPSASYFLAPECPDKWDGTPRLPDVSRKLATTRSRPVRNSCFNKKSASGRGDRAKGVVPGETVRHRVAQPERGSPRGGQREMVAVGTAVRALYQPATAPGGRSPVESRAGRCHGLA</sequence>
<reference evidence="2" key="2">
    <citation type="submission" date="2020-09" db="EMBL/GenBank/DDBJ databases">
        <authorList>
            <person name="Sun Q."/>
            <person name="Zhou Y."/>
        </authorList>
    </citation>
    <scope>NUCLEOTIDE SEQUENCE</scope>
    <source>
        <strain evidence="2">CGMCC 4.5737</strain>
    </source>
</reference>
<keyword evidence="3" id="KW-1185">Reference proteome</keyword>
<evidence type="ECO:0000256" key="1">
    <source>
        <dbReference type="SAM" id="MobiDB-lite"/>
    </source>
</evidence>
<dbReference type="Proteomes" id="UP000637578">
    <property type="component" value="Unassembled WGS sequence"/>
</dbReference>
<proteinExistence type="predicted"/>
<organism evidence="2 3">
    <name type="scientific">Longimycelium tulufanense</name>
    <dbReference type="NCBI Taxonomy" id="907463"/>
    <lineage>
        <taxon>Bacteria</taxon>
        <taxon>Bacillati</taxon>
        <taxon>Actinomycetota</taxon>
        <taxon>Actinomycetes</taxon>
        <taxon>Pseudonocardiales</taxon>
        <taxon>Pseudonocardiaceae</taxon>
        <taxon>Longimycelium</taxon>
    </lineage>
</organism>
<reference evidence="2" key="1">
    <citation type="journal article" date="2014" name="Int. J. Syst. Evol. Microbiol.">
        <title>Complete genome sequence of Corynebacterium casei LMG S-19264T (=DSM 44701T), isolated from a smear-ripened cheese.</title>
        <authorList>
            <consortium name="US DOE Joint Genome Institute (JGI-PGF)"/>
            <person name="Walter F."/>
            <person name="Albersmeier A."/>
            <person name="Kalinowski J."/>
            <person name="Ruckert C."/>
        </authorList>
    </citation>
    <scope>NUCLEOTIDE SEQUENCE</scope>
    <source>
        <strain evidence="2">CGMCC 4.5737</strain>
    </source>
</reference>
<feature type="region of interest" description="Disordered" evidence="1">
    <location>
        <begin position="37"/>
        <end position="87"/>
    </location>
</feature>
<feature type="region of interest" description="Disordered" evidence="1">
    <location>
        <begin position="100"/>
        <end position="123"/>
    </location>
</feature>
<evidence type="ECO:0000313" key="3">
    <source>
        <dbReference type="Proteomes" id="UP000637578"/>
    </source>
</evidence>
<dbReference type="AlphaFoldDB" id="A0A8J3FTF2"/>
<accession>A0A8J3FTF2</accession>
<evidence type="ECO:0000313" key="2">
    <source>
        <dbReference type="EMBL" id="GGM33888.1"/>
    </source>
</evidence>
<comment type="caution">
    <text evidence="2">The sequence shown here is derived from an EMBL/GenBank/DDBJ whole genome shotgun (WGS) entry which is preliminary data.</text>
</comment>
<name>A0A8J3FTF2_9PSEU</name>
<dbReference type="EMBL" id="BMMK01000001">
    <property type="protein sequence ID" value="GGM33888.1"/>
    <property type="molecule type" value="Genomic_DNA"/>
</dbReference>
<protein>
    <submittedName>
        <fullName evidence="2">Uncharacterized protein</fullName>
    </submittedName>
</protein>